<keyword evidence="11" id="KW-0131">Cell cycle</keyword>
<keyword evidence="9" id="KW-0995">Kinetochore</keyword>
<evidence type="ECO:0000256" key="2">
    <source>
        <dbReference type="ARBA" id="ARBA00004629"/>
    </source>
</evidence>
<keyword evidence="10" id="KW-0206">Cytoskeleton</keyword>
<evidence type="ECO:0000256" key="4">
    <source>
        <dbReference type="ARBA" id="ARBA00022454"/>
    </source>
</evidence>
<dbReference type="GO" id="GO:0051231">
    <property type="term" value="P:spindle elongation"/>
    <property type="evidence" value="ECO:0007669"/>
    <property type="project" value="UniProtKB-ARBA"/>
</dbReference>
<evidence type="ECO:0000256" key="14">
    <source>
        <dbReference type="SAM" id="MobiDB-lite"/>
    </source>
</evidence>
<dbReference type="SUPFAM" id="SSF48371">
    <property type="entry name" value="ARM repeat"/>
    <property type="match status" value="2"/>
</dbReference>
<feature type="compositionally biased region" description="Low complexity" evidence="14">
    <location>
        <begin position="523"/>
        <end position="535"/>
    </location>
</feature>
<dbReference type="InterPro" id="IPR016024">
    <property type="entry name" value="ARM-type_fold"/>
</dbReference>
<dbReference type="FunFam" id="1.25.10.10:FF:000019">
    <property type="entry name" value="Cytoskeleton-associated protein 5"/>
    <property type="match status" value="1"/>
</dbReference>
<keyword evidence="5" id="KW-0963">Cytoplasm</keyword>
<comment type="subcellular location">
    <subcellularLocation>
        <location evidence="2">Chromosome</location>
        <location evidence="2">Centromere</location>
        <location evidence="2">Kinetochore</location>
    </subcellularLocation>
    <subcellularLocation>
        <location evidence="1">Cytoplasm</location>
        <location evidence="1">Cytoskeleton</location>
        <location evidence="1">Microtubule organizing center</location>
        <location evidence="1">Centrosome</location>
    </subcellularLocation>
    <subcellularLocation>
        <location evidence="3">Cytoplasm</location>
        <location evidence="3">Cytoskeleton</location>
        <location evidence="3">Spindle pole</location>
    </subcellularLocation>
</comment>
<dbReference type="FunFam" id="1.25.10.10:FF:000050">
    <property type="entry name" value="Cytoskeleton-associated protein 5 isoform X1"/>
    <property type="match status" value="1"/>
</dbReference>
<evidence type="ECO:0000256" key="11">
    <source>
        <dbReference type="ARBA" id="ARBA00023306"/>
    </source>
</evidence>
<dbReference type="GO" id="GO:0000776">
    <property type="term" value="C:kinetochore"/>
    <property type="evidence" value="ECO:0007669"/>
    <property type="project" value="UniProtKB-KW"/>
</dbReference>
<dbReference type="GO" id="GO:0000922">
    <property type="term" value="C:spindle pole"/>
    <property type="evidence" value="ECO:0007669"/>
    <property type="project" value="UniProtKB-SubCell"/>
</dbReference>
<evidence type="ECO:0000313" key="17">
    <source>
        <dbReference type="Proteomes" id="UP000826195"/>
    </source>
</evidence>
<evidence type="ECO:0000256" key="9">
    <source>
        <dbReference type="ARBA" id="ARBA00022838"/>
    </source>
</evidence>
<feature type="region of interest" description="Disordered" evidence="14">
    <location>
        <begin position="1406"/>
        <end position="1431"/>
    </location>
</feature>
<feature type="domain" description="TOG" evidence="15">
    <location>
        <begin position="270"/>
        <end position="508"/>
    </location>
</feature>
<evidence type="ECO:0000256" key="5">
    <source>
        <dbReference type="ARBA" id="ARBA00022490"/>
    </source>
</evidence>
<reference evidence="16 17" key="1">
    <citation type="journal article" date="2021" name="J. Hered.">
        <title>A chromosome-level genome assembly of the parasitoid wasp, Cotesia glomerata (Hymenoptera: Braconidae).</title>
        <authorList>
            <person name="Pinto B.J."/>
            <person name="Weis J.J."/>
            <person name="Gamble T."/>
            <person name="Ode P.J."/>
            <person name="Paul R."/>
            <person name="Zaspel J.M."/>
        </authorList>
    </citation>
    <scope>NUCLEOTIDE SEQUENCE [LARGE SCALE GENOMIC DNA]</scope>
    <source>
        <strain evidence="16">CgM1</strain>
    </source>
</reference>
<feature type="region of interest" description="Disordered" evidence="14">
    <location>
        <begin position="788"/>
        <end position="821"/>
    </location>
</feature>
<comment type="caution">
    <text evidence="16">The sequence shown here is derived from an EMBL/GenBank/DDBJ whole genome shotgun (WGS) entry which is preliminary data.</text>
</comment>
<dbReference type="GO" id="GO:0005874">
    <property type="term" value="C:microtubule"/>
    <property type="evidence" value="ECO:0007669"/>
    <property type="project" value="UniProtKB-ARBA"/>
</dbReference>
<dbReference type="Gene3D" id="1.25.10.10">
    <property type="entry name" value="Leucine-rich Repeat Variant"/>
    <property type="match status" value="5"/>
</dbReference>
<keyword evidence="8" id="KW-0498">Mitosis</keyword>
<evidence type="ECO:0000256" key="10">
    <source>
        <dbReference type="ARBA" id="ARBA00023212"/>
    </source>
</evidence>
<feature type="domain" description="TOG" evidence="15">
    <location>
        <begin position="1"/>
        <end position="227"/>
    </location>
</feature>
<dbReference type="Pfam" id="PF21041">
    <property type="entry name" value="XMAP215_CLASP_TOG"/>
    <property type="match status" value="4"/>
</dbReference>
<dbReference type="SMART" id="SM01349">
    <property type="entry name" value="TOG"/>
    <property type="match status" value="5"/>
</dbReference>
<dbReference type="GO" id="GO:0030951">
    <property type="term" value="P:establishment or maintenance of microtubule cytoskeleton polarity"/>
    <property type="evidence" value="ECO:0007669"/>
    <property type="project" value="InterPro"/>
</dbReference>
<evidence type="ECO:0000256" key="12">
    <source>
        <dbReference type="ARBA" id="ARBA00023328"/>
    </source>
</evidence>
<dbReference type="EMBL" id="JAHXZJ010000747">
    <property type="protein sequence ID" value="KAH0557646.1"/>
    <property type="molecule type" value="Genomic_DNA"/>
</dbReference>
<feature type="domain" description="TOG" evidence="15">
    <location>
        <begin position="1149"/>
        <end position="1388"/>
    </location>
</feature>
<comment type="similarity">
    <text evidence="13">Belongs to the TOG/XMAP215 family.</text>
</comment>
<evidence type="ECO:0000313" key="16">
    <source>
        <dbReference type="EMBL" id="KAH0557646.1"/>
    </source>
</evidence>
<feature type="domain" description="TOG" evidence="15">
    <location>
        <begin position="568"/>
        <end position="798"/>
    </location>
</feature>
<feature type="compositionally biased region" description="Acidic residues" evidence="14">
    <location>
        <begin position="1409"/>
        <end position="1431"/>
    </location>
</feature>
<evidence type="ECO:0000256" key="1">
    <source>
        <dbReference type="ARBA" id="ARBA00004300"/>
    </source>
</evidence>
<dbReference type="InterPro" id="IPR034085">
    <property type="entry name" value="TOG"/>
</dbReference>
<evidence type="ECO:0000256" key="7">
    <source>
        <dbReference type="ARBA" id="ARBA00022737"/>
    </source>
</evidence>
<keyword evidence="17" id="KW-1185">Reference proteome</keyword>
<dbReference type="GO" id="GO:0051301">
    <property type="term" value="P:cell division"/>
    <property type="evidence" value="ECO:0007669"/>
    <property type="project" value="UniProtKB-KW"/>
</dbReference>
<dbReference type="InterPro" id="IPR045110">
    <property type="entry name" value="XMAP215"/>
</dbReference>
<sequence>MEEETEFTKLPVEDRCVHKSWKARVHGYEECTKKFGCIDDEKSPEWNKFLGLMKKFVVDSNVAAQEKGLEAALAFVENAACAGKTVGEVMSGIVNKCIAAPKAKTKDLAVQITLMYIEIEKHETVQEELLKGTEAKNPKIVAGCINTLTLSLREFGSKVINIKPLVKKMPGFLEDRDKIVREEGKAMVIEIYRWIGIPIKQQLNTLKPVQMSELEVEFGKLDGAKAYPTRYLRSQKPKNVIAESAAAEGDDVDDDEAGEEEAAEDIDPYELIDPVDILSKLPKDFYDKLEAKKWQERKEALEALETLCKNPKLESGDYGDVIRALKKIIAKDSNVVVVTIAGKCLTGLANGLKKRFHPYATACLPVVLEKFREKKPNVVAVLREAADAVFQSITVDVILEDALAALENKNPSVKAETAAFLGRCFAHTLPATLNKKLLKAYIGALLKTLNEPDPTVRDNSAEALGTAMKLVGEKAMMPFLTDLDALKMAKIQECAEKAVILVKVVAPKKPERPTTAPAKVESKPPAKGNAKKPAASVSNSNTYKKPNLKKPAAGGKKTVAPKTQIEKDLSAESVDDIAGECLTGDILSGLVDANWKSRLAAVEQLNETIKQMGSDVPCQVIVRILAKKPGFKDTNFQVLKQRLEVIKMLAENYTFSITAANYCIMDIAEKLGDAKNGSTAAETLLAIAEATSFEHVANEVVTFAFNQKSPKVQQESLVWLSNALLEFSCALNVKLVIESVKKAVAATNPGVRTAAITLIGTLYLYVGKPLLTFFDGEKPALKQQIEQECEKHDGERPPEPTRGPKSRDKKVADDAEEEEEENYVAETVDINDLIPRVDISNQITEALLAELGDKNWKVRNEGLIKVQAMITDAKFIKGSIGELPRALSPRLVDSNTKIAQTALGICEALSSAMGPPIKQHVRVLFPGFVHCLGDSKNWIRSAAISCINSWGDQCGYKEFFDGEMIGDALKAGSPTLRIELWNWLAQKLPPIPVKQVPKEELMLCVPHLYSNLEDRNSDVRKNAQEAILGFMMHLTYEGMLRQTEKLKPGSKNVVVAALEKTRPSLPIKPLPTKKQEQVKTVKSGGAAKVAKAVIKPKSATAAKPASARKKDDDVDTSPLLAVNNLKHQRVIDEQKLKVLKWNFTTPREEFVELLKELMSTAGVNKSLIANMFHTDFRYHLKAIESLSDNVQDNSKALTCNLDLILKWLTLRFFDTNPSVLLKGLDFLQAVFQILIEDQYHMLENEAASFLPYLILKIGDPKDSVRNSVRALFKRIALVYPVSKLFSYVMEGLKSKNARQRTECLDQLGSLIENYGVTVCQPTPAAALREIAKQIADRDNSVRNAALNCIVQAYYLEGERIHKLIGNISEKDMSLLEERIKRANKNRPSKPASAVRMSTMPMIAAAASNEDIEPDDEGSDEKDEETEEIAEDFDDRYAISPPQSPVRAKPSGPFGLDMEFLRQLEEKYPANWTVPVLPEIKWDPNDSITSIQNIDRLLVEISPSKLPASKPSLRVSPVTSPVSSKNDNLDCIILLMASPRLQTALQALNNMDEMIKSSPLTLIQSKEDKFINSINMQLKFLQKYPLTPENSEVTKVYRATFVVLLSFLESKVLGKNVSMPQLKELIYLMLMLLAENKFEHVEDTDMYMRVVNVIIVKTIDYSNHTTLICVLIKLLQECAESTVMPKYEELVMKCLWKIVKTISNRSAELDYDTILLTVHQFFKDYPSSWWKTRHSDLPVRTVKTVLHSMTKIKGRSMLNHLTLINNIQESELRSYLNRLIDMVNSSNNGQTKQRHMSKEMHAQLTEIFKKIGSKQQSHEGLVQLYDFKQEHPEADIQPFLAKSHQFFRNYIEQNLKIIDQERKNQMSAEDPVQETARAISAAEERISMDPAQRLERLRALEAQYRGNGSRPT</sequence>
<keyword evidence="7" id="KW-0677">Repeat</keyword>
<dbReference type="FunFam" id="1.25.10.10:FF:000063">
    <property type="entry name" value="Putative cytoskeleton-associated protein 5"/>
    <property type="match status" value="1"/>
</dbReference>
<gene>
    <name evidence="16" type="ORF">KQX54_009669</name>
</gene>
<feature type="compositionally biased region" description="Basic and acidic residues" evidence="14">
    <location>
        <begin position="788"/>
        <end position="799"/>
    </location>
</feature>
<dbReference type="InterPro" id="IPR011989">
    <property type="entry name" value="ARM-like"/>
</dbReference>
<protein>
    <recommendedName>
        <fullName evidence="15">TOG domain-containing protein</fullName>
    </recommendedName>
</protein>
<feature type="region of interest" description="Disordered" evidence="14">
    <location>
        <begin position="510"/>
        <end position="561"/>
    </location>
</feature>
<keyword evidence="12" id="KW-0137">Centromere</keyword>
<dbReference type="FunFam" id="1.25.10.10:FF:000052">
    <property type="entry name" value="Cytoskeleton associated protein 5"/>
    <property type="match status" value="1"/>
</dbReference>
<dbReference type="GO" id="GO:0061863">
    <property type="term" value="F:microtubule plus end polymerase"/>
    <property type="evidence" value="ECO:0007669"/>
    <property type="project" value="InterPro"/>
</dbReference>
<evidence type="ECO:0000256" key="8">
    <source>
        <dbReference type="ARBA" id="ARBA00022776"/>
    </source>
</evidence>
<evidence type="ECO:0000256" key="3">
    <source>
        <dbReference type="ARBA" id="ARBA00004647"/>
    </source>
</evidence>
<dbReference type="Pfam" id="PF12348">
    <property type="entry name" value="CLASP_N"/>
    <property type="match status" value="1"/>
</dbReference>
<proteinExistence type="inferred from homology"/>
<name>A0AAV7ITM3_COTGL</name>
<accession>A0AAV7ITM3</accession>
<dbReference type="Proteomes" id="UP000826195">
    <property type="component" value="Unassembled WGS sequence"/>
</dbReference>
<evidence type="ECO:0000256" key="6">
    <source>
        <dbReference type="ARBA" id="ARBA00022618"/>
    </source>
</evidence>
<evidence type="ECO:0000256" key="13">
    <source>
        <dbReference type="ARBA" id="ARBA00025722"/>
    </source>
</evidence>
<dbReference type="GO" id="GO:0005813">
    <property type="term" value="C:centrosome"/>
    <property type="evidence" value="ECO:0007669"/>
    <property type="project" value="UniProtKB-SubCell"/>
</dbReference>
<organism evidence="16 17">
    <name type="scientific">Cotesia glomerata</name>
    <name type="common">Lepidopteran parasitic wasp</name>
    <name type="synonym">Apanteles glomeratus</name>
    <dbReference type="NCBI Taxonomy" id="32391"/>
    <lineage>
        <taxon>Eukaryota</taxon>
        <taxon>Metazoa</taxon>
        <taxon>Ecdysozoa</taxon>
        <taxon>Arthropoda</taxon>
        <taxon>Hexapoda</taxon>
        <taxon>Insecta</taxon>
        <taxon>Pterygota</taxon>
        <taxon>Neoptera</taxon>
        <taxon>Endopterygota</taxon>
        <taxon>Hymenoptera</taxon>
        <taxon>Apocrita</taxon>
        <taxon>Ichneumonoidea</taxon>
        <taxon>Braconidae</taxon>
        <taxon>Microgastrinae</taxon>
        <taxon>Cotesia</taxon>
    </lineage>
</organism>
<keyword evidence="6" id="KW-0132">Cell division</keyword>
<dbReference type="InterPro" id="IPR024395">
    <property type="entry name" value="CLASP_N_dom"/>
</dbReference>
<dbReference type="InterPro" id="IPR048491">
    <property type="entry name" value="XMAP215_CLASP_TOG"/>
</dbReference>
<evidence type="ECO:0000259" key="15">
    <source>
        <dbReference type="SMART" id="SM01349"/>
    </source>
</evidence>
<keyword evidence="4" id="KW-0158">Chromosome</keyword>
<dbReference type="GO" id="GO:0046785">
    <property type="term" value="P:microtubule polymerization"/>
    <property type="evidence" value="ECO:0007669"/>
    <property type="project" value="InterPro"/>
</dbReference>
<feature type="domain" description="TOG" evidence="15">
    <location>
        <begin position="832"/>
        <end position="1067"/>
    </location>
</feature>
<dbReference type="PANTHER" id="PTHR12609">
    <property type="entry name" value="MICROTUBULE ASSOCIATED PROTEIN XMAP215"/>
    <property type="match status" value="1"/>
</dbReference>
<dbReference type="FunFam" id="1.25.10.10:FF:000068">
    <property type="entry name" value="cytoskeleton-associated protein 5 isoform X1"/>
    <property type="match status" value="1"/>
</dbReference>
<dbReference type="GO" id="GO:0051010">
    <property type="term" value="F:microtubule plus-end binding"/>
    <property type="evidence" value="ECO:0007669"/>
    <property type="project" value="InterPro"/>
</dbReference>